<keyword evidence="4 9" id="KW-0812">Transmembrane</keyword>
<sequence length="580" mass="63040">NQRFGIQSVVRVIITLDRSPCDVPRHVKPLQNECTLGWDNLSYTVSRRGQHPKVIINRVSGRAAPGELVAIMGPSGSGKTTLLDILADRISSGQVTGQIDLNGRPRPVKTFRLLSSYVSQEDALTGSFTVLETLRFAARLSVPANVLATEREGRVQAAIDDMGLRSCEHTVVGDIFRKGLSGGQKRRLSIAIELLSKPTILLLDEPTSGLDAASTYNVMAYIQKLCLSQKHTVICTIHQPSTKVYTMFAKVLVLAQGETVFFGSPHDLLLHFANIGIPPQVPLPDLLEPGRVLPIASQHGFPRAQFAPLSKADLREMKPSVGRQFLMVLQRTALENVRNPGIFWMRFVMFFALSAMSGTLYLNHDHQLTDVDLVSLLFGAPAFTTFLSVAALPFFLDQRAVFSRERANSGLNVGAYAVATFVAGLPGLALLAITTTVMVVPMTGLRGFGSFFGIMFASLTSAESFMCVLGVLVPNAIMGIAVGSACFGMFVLTEGFMVPKPAIQPYWRWGHYLGFHTYSFEALVANQFQGVNTPSADAVLTRFDLHDVHVGSHAGVLVGYALVLQGLGGVLLYVLHTGRR</sequence>
<evidence type="ECO:0000256" key="5">
    <source>
        <dbReference type="ARBA" id="ARBA00022741"/>
    </source>
</evidence>
<dbReference type="InterPro" id="IPR003593">
    <property type="entry name" value="AAA+_ATPase"/>
</dbReference>
<feature type="non-terminal residue" evidence="11">
    <location>
        <position position="1"/>
    </location>
</feature>
<dbReference type="InterPro" id="IPR027417">
    <property type="entry name" value="P-loop_NTPase"/>
</dbReference>
<dbReference type="PANTHER" id="PTHR48042">
    <property type="entry name" value="ABC TRANSPORTER G FAMILY MEMBER 11"/>
    <property type="match status" value="1"/>
</dbReference>
<accession>A0A3R7AIZ1</accession>
<dbReference type="InterPro" id="IPR013525">
    <property type="entry name" value="ABC2_TM"/>
</dbReference>
<comment type="caution">
    <text evidence="11">The sequence shown here is derived from an EMBL/GenBank/DDBJ whole genome shotgun (WGS) entry which is preliminary data.</text>
</comment>
<evidence type="ECO:0000256" key="8">
    <source>
        <dbReference type="ARBA" id="ARBA00023136"/>
    </source>
</evidence>
<keyword evidence="3" id="KW-0813">Transport</keyword>
<evidence type="ECO:0000256" key="2">
    <source>
        <dbReference type="ARBA" id="ARBA00005814"/>
    </source>
</evidence>
<dbReference type="PANTHER" id="PTHR48042:SF11">
    <property type="entry name" value="ABC TRANSPORTER G FAMILY MEMBER 11"/>
    <property type="match status" value="1"/>
</dbReference>
<dbReference type="Pfam" id="PF00005">
    <property type="entry name" value="ABC_tran"/>
    <property type="match status" value="1"/>
</dbReference>
<evidence type="ECO:0000313" key="11">
    <source>
        <dbReference type="EMBL" id="RHY40127.1"/>
    </source>
</evidence>
<dbReference type="SUPFAM" id="SSF52540">
    <property type="entry name" value="P-loop containing nucleoside triphosphate hydrolases"/>
    <property type="match status" value="1"/>
</dbReference>
<proteinExistence type="inferred from homology"/>
<dbReference type="PROSITE" id="PS00211">
    <property type="entry name" value="ABC_TRANSPORTER_1"/>
    <property type="match status" value="1"/>
</dbReference>
<feature type="domain" description="ABC transporter" evidence="10">
    <location>
        <begin position="36"/>
        <end position="281"/>
    </location>
</feature>
<evidence type="ECO:0000313" key="12">
    <source>
        <dbReference type="Proteomes" id="UP000283543"/>
    </source>
</evidence>
<dbReference type="VEuPathDB" id="FungiDB:H257_12861"/>
<organism evidence="11 12">
    <name type="scientific">Aphanomyces astaci</name>
    <name type="common">Crayfish plague agent</name>
    <dbReference type="NCBI Taxonomy" id="112090"/>
    <lineage>
        <taxon>Eukaryota</taxon>
        <taxon>Sar</taxon>
        <taxon>Stramenopiles</taxon>
        <taxon>Oomycota</taxon>
        <taxon>Saprolegniomycetes</taxon>
        <taxon>Saprolegniales</taxon>
        <taxon>Verrucalvaceae</taxon>
        <taxon>Aphanomyces</taxon>
    </lineage>
</organism>
<dbReference type="Proteomes" id="UP000283543">
    <property type="component" value="Unassembled WGS sequence"/>
</dbReference>
<dbReference type="GO" id="GO:0005524">
    <property type="term" value="F:ATP binding"/>
    <property type="evidence" value="ECO:0007669"/>
    <property type="project" value="UniProtKB-KW"/>
</dbReference>
<keyword evidence="8 9" id="KW-0472">Membrane</keyword>
<dbReference type="FunFam" id="3.40.50.300:FF:001305">
    <property type="entry name" value="ABCG transporter ABC superfamily"/>
    <property type="match status" value="1"/>
</dbReference>
<dbReference type="CDD" id="cd03213">
    <property type="entry name" value="ABCG_EPDR"/>
    <property type="match status" value="1"/>
</dbReference>
<feature type="transmembrane region" description="Helical" evidence="9">
    <location>
        <begin position="451"/>
        <end position="471"/>
    </location>
</feature>
<feature type="transmembrane region" description="Helical" evidence="9">
    <location>
        <begin position="374"/>
        <end position="396"/>
    </location>
</feature>
<gene>
    <name evidence="11" type="ORF">DYB34_013577</name>
</gene>
<evidence type="ECO:0000256" key="3">
    <source>
        <dbReference type="ARBA" id="ARBA00022448"/>
    </source>
</evidence>
<evidence type="ECO:0000256" key="7">
    <source>
        <dbReference type="ARBA" id="ARBA00022989"/>
    </source>
</evidence>
<dbReference type="GO" id="GO:0016020">
    <property type="term" value="C:membrane"/>
    <property type="evidence" value="ECO:0007669"/>
    <property type="project" value="UniProtKB-SubCell"/>
</dbReference>
<evidence type="ECO:0000256" key="6">
    <source>
        <dbReference type="ARBA" id="ARBA00022840"/>
    </source>
</evidence>
<dbReference type="InterPro" id="IPR017871">
    <property type="entry name" value="ABC_transporter-like_CS"/>
</dbReference>
<comment type="subcellular location">
    <subcellularLocation>
        <location evidence="1">Membrane</location>
        <topology evidence="1">Multi-pass membrane protein</topology>
    </subcellularLocation>
</comment>
<reference evidence="11 12" key="1">
    <citation type="submission" date="2018-08" db="EMBL/GenBank/DDBJ databases">
        <title>Aphanomyces genome sequencing and annotation.</title>
        <authorList>
            <person name="Minardi D."/>
            <person name="Oidtmann B."/>
            <person name="Van Der Giezen M."/>
            <person name="Studholme D.J."/>
        </authorList>
    </citation>
    <scope>NUCLEOTIDE SEQUENCE [LARGE SCALE GENOMIC DNA]</scope>
    <source>
        <strain evidence="11 12">Si</strain>
    </source>
</reference>
<dbReference type="Gene3D" id="3.40.50.300">
    <property type="entry name" value="P-loop containing nucleotide triphosphate hydrolases"/>
    <property type="match status" value="1"/>
</dbReference>
<dbReference type="GO" id="GO:0016887">
    <property type="term" value="F:ATP hydrolysis activity"/>
    <property type="evidence" value="ECO:0007669"/>
    <property type="project" value="InterPro"/>
</dbReference>
<dbReference type="AlphaFoldDB" id="A0A3R7AIZ1"/>
<feature type="transmembrane region" description="Helical" evidence="9">
    <location>
        <begin position="548"/>
        <end position="575"/>
    </location>
</feature>
<dbReference type="EMBL" id="QUTB01010182">
    <property type="protein sequence ID" value="RHY40127.1"/>
    <property type="molecule type" value="Genomic_DNA"/>
</dbReference>
<keyword evidence="5" id="KW-0547">Nucleotide-binding</keyword>
<dbReference type="SMART" id="SM00382">
    <property type="entry name" value="AAA"/>
    <property type="match status" value="1"/>
</dbReference>
<evidence type="ECO:0000256" key="4">
    <source>
        <dbReference type="ARBA" id="ARBA00022692"/>
    </source>
</evidence>
<keyword evidence="7 9" id="KW-1133">Transmembrane helix</keyword>
<dbReference type="GO" id="GO:0140359">
    <property type="term" value="F:ABC-type transporter activity"/>
    <property type="evidence" value="ECO:0007669"/>
    <property type="project" value="InterPro"/>
</dbReference>
<keyword evidence="6" id="KW-0067">ATP-binding</keyword>
<dbReference type="InterPro" id="IPR003439">
    <property type="entry name" value="ABC_transporter-like_ATP-bd"/>
</dbReference>
<name>A0A3R7AIZ1_APHAT</name>
<feature type="transmembrane region" description="Helical" evidence="9">
    <location>
        <begin position="343"/>
        <end position="362"/>
    </location>
</feature>
<feature type="transmembrane region" description="Helical" evidence="9">
    <location>
        <begin position="477"/>
        <end position="497"/>
    </location>
</feature>
<evidence type="ECO:0000259" key="10">
    <source>
        <dbReference type="PROSITE" id="PS50893"/>
    </source>
</evidence>
<dbReference type="InterPro" id="IPR052215">
    <property type="entry name" value="Plant_ABCG"/>
</dbReference>
<feature type="transmembrane region" description="Helical" evidence="9">
    <location>
        <begin position="416"/>
        <end position="439"/>
    </location>
</feature>
<evidence type="ECO:0000256" key="1">
    <source>
        <dbReference type="ARBA" id="ARBA00004141"/>
    </source>
</evidence>
<comment type="similarity">
    <text evidence="2">Belongs to the ABC transporter superfamily. ABCG family. Eye pigment precursor importer (TC 3.A.1.204) subfamily.</text>
</comment>
<evidence type="ECO:0000256" key="9">
    <source>
        <dbReference type="SAM" id="Phobius"/>
    </source>
</evidence>
<protein>
    <recommendedName>
        <fullName evidence="10">ABC transporter domain-containing protein</fullName>
    </recommendedName>
</protein>
<dbReference type="Pfam" id="PF01061">
    <property type="entry name" value="ABC2_membrane"/>
    <property type="match status" value="1"/>
</dbReference>
<dbReference type="PROSITE" id="PS50893">
    <property type="entry name" value="ABC_TRANSPORTER_2"/>
    <property type="match status" value="1"/>
</dbReference>